<evidence type="ECO:0000313" key="5">
    <source>
        <dbReference type="Proteomes" id="UP000195137"/>
    </source>
</evidence>
<dbReference type="InterPro" id="IPR036388">
    <property type="entry name" value="WH-like_DNA-bd_sf"/>
</dbReference>
<feature type="domain" description="CBS" evidence="3">
    <location>
        <begin position="176"/>
        <end position="233"/>
    </location>
</feature>
<dbReference type="InterPro" id="IPR051462">
    <property type="entry name" value="CBS_domain-containing"/>
</dbReference>
<dbReference type="SMART" id="SM00116">
    <property type="entry name" value="CBS"/>
    <property type="match status" value="2"/>
</dbReference>
<dbReference type="PIRSF" id="PIRSF005063">
    <property type="entry name" value="UCP005063_CBS_MJ1232"/>
    <property type="match status" value="1"/>
</dbReference>
<dbReference type="PROSITE" id="PS51371">
    <property type="entry name" value="CBS"/>
    <property type="match status" value="2"/>
</dbReference>
<dbReference type="PANTHER" id="PTHR48108:SF6">
    <property type="entry name" value="CBS DOMAIN-CONTAINING PROTEIN CBSX1, CHLOROPLASTIC"/>
    <property type="match status" value="1"/>
</dbReference>
<dbReference type="Gene3D" id="1.10.10.10">
    <property type="entry name" value="Winged helix-like DNA-binding domain superfamily/Winged helix DNA-binding domain"/>
    <property type="match status" value="1"/>
</dbReference>
<dbReference type="OrthoDB" id="64432at2157"/>
<feature type="domain" description="CBS" evidence="3">
    <location>
        <begin position="239"/>
        <end position="294"/>
    </location>
</feature>
<evidence type="ECO:0000256" key="1">
    <source>
        <dbReference type="ARBA" id="ARBA00022737"/>
    </source>
</evidence>
<organism evidence="4 5">
    <name type="scientific">Methanonatronarchaeum thermophilum</name>
    <dbReference type="NCBI Taxonomy" id="1927129"/>
    <lineage>
        <taxon>Archaea</taxon>
        <taxon>Methanobacteriati</taxon>
        <taxon>Methanobacteriota</taxon>
        <taxon>Methanonatronarchaeia</taxon>
        <taxon>Methanonatronarchaeales</taxon>
        <taxon>Methanonatronarchaeaceae</taxon>
        <taxon>Methanonatronarchaeum</taxon>
    </lineage>
</organism>
<proteinExistence type="predicted"/>
<evidence type="ECO:0000256" key="2">
    <source>
        <dbReference type="PROSITE-ProRule" id="PRU00703"/>
    </source>
</evidence>
<dbReference type="EMBL" id="MRZU01000003">
    <property type="protein sequence ID" value="OUJ18706.1"/>
    <property type="molecule type" value="Genomic_DNA"/>
</dbReference>
<dbReference type="InterPro" id="IPR000644">
    <property type="entry name" value="CBS_dom"/>
</dbReference>
<reference evidence="4 5" key="1">
    <citation type="submission" date="2016-12" db="EMBL/GenBank/DDBJ databases">
        <title>Discovery of methanogenic haloarchaea.</title>
        <authorList>
            <person name="Sorokin D.Y."/>
            <person name="Makarova K.S."/>
            <person name="Abbas B."/>
            <person name="Ferrer M."/>
            <person name="Golyshin P.N."/>
        </authorList>
    </citation>
    <scope>NUCLEOTIDE SEQUENCE [LARGE SCALE GENOMIC DNA]</scope>
    <source>
        <strain evidence="4">AMET1</strain>
    </source>
</reference>
<dbReference type="InterPro" id="IPR005104">
    <property type="entry name" value="WHTH_HrcA_DNA-bd"/>
</dbReference>
<comment type="caution">
    <text evidence="4">The sequence shown here is derived from an EMBL/GenBank/DDBJ whole genome shotgun (WGS) entry which is preliminary data.</text>
</comment>
<accession>A0A1Y3GH55</accession>
<dbReference type="AlphaFoldDB" id="A0A1Y3GH55"/>
<dbReference type="SUPFAM" id="SSF46785">
    <property type="entry name" value="Winged helix' DNA-binding domain"/>
    <property type="match status" value="1"/>
</dbReference>
<sequence length="294" mass="32096">MELTPTQCEILNALINLYQKDKSAVKGEKVASAINRNPGTIRNQMQSLKALELIEGVPGPKGGYKPTSRAYAALDYESFDEGEPVQIFLGGEQIEGATATEIDLTTLPQPDQCKATIRILGDIKSFEGGDEIQIGPTPVNKMLIRGEVAGRDDLDNKLIIRIKEIHSIPIIPVKQISSDNLITIDHSESIQSATSKMYENNIKGAPVVQGMEIVGMVTLTDIAKAVGEGKVEIVVEDVMTREIISISGDSTLDDAMIKLDEHDISRLLVIEDGEPTGIITMRDILRRLVPFNFS</sequence>
<dbReference type="Pfam" id="PF00571">
    <property type="entry name" value="CBS"/>
    <property type="match status" value="2"/>
</dbReference>
<dbReference type="Gene3D" id="3.10.580.10">
    <property type="entry name" value="CBS-domain"/>
    <property type="match status" value="2"/>
</dbReference>
<dbReference type="Proteomes" id="UP000195137">
    <property type="component" value="Unassembled WGS sequence"/>
</dbReference>
<dbReference type="RefSeq" id="WP_086636774.1">
    <property type="nucleotide sequence ID" value="NZ_MRZU01000003.1"/>
</dbReference>
<dbReference type="PANTHER" id="PTHR48108">
    <property type="entry name" value="CBS DOMAIN-CONTAINING PROTEIN CBSX2, CHLOROPLASTIC"/>
    <property type="match status" value="1"/>
</dbReference>
<keyword evidence="2" id="KW-0129">CBS domain</keyword>
<keyword evidence="1" id="KW-0677">Repeat</keyword>
<dbReference type="GO" id="GO:0003677">
    <property type="term" value="F:DNA binding"/>
    <property type="evidence" value="ECO:0007669"/>
    <property type="project" value="InterPro"/>
</dbReference>
<dbReference type="InterPro" id="IPR046342">
    <property type="entry name" value="CBS_dom_sf"/>
</dbReference>
<evidence type="ECO:0000259" key="3">
    <source>
        <dbReference type="PROSITE" id="PS51371"/>
    </source>
</evidence>
<dbReference type="GO" id="GO:0006355">
    <property type="term" value="P:regulation of DNA-templated transcription"/>
    <property type="evidence" value="ECO:0007669"/>
    <property type="project" value="InterPro"/>
</dbReference>
<name>A0A1Y3GH55_9EURY</name>
<protein>
    <submittedName>
        <fullName evidence="4">Putative transcriptional regulator containing C-terminal CBS domain</fullName>
    </submittedName>
</protein>
<dbReference type="InterPro" id="IPR036390">
    <property type="entry name" value="WH_DNA-bd_sf"/>
</dbReference>
<keyword evidence="5" id="KW-1185">Reference proteome</keyword>
<dbReference type="SUPFAM" id="SSF54631">
    <property type="entry name" value="CBS-domain pair"/>
    <property type="match status" value="1"/>
</dbReference>
<gene>
    <name evidence="4" type="ORF">AMET1_0355</name>
</gene>
<evidence type="ECO:0000313" key="4">
    <source>
        <dbReference type="EMBL" id="OUJ18706.1"/>
    </source>
</evidence>
<dbReference type="Pfam" id="PF03444">
    <property type="entry name" value="WHD_HrcA"/>
    <property type="match status" value="1"/>
</dbReference>
<dbReference type="InterPro" id="IPR016436">
    <property type="entry name" value="UCP005063_CBS"/>
</dbReference>